<evidence type="ECO:0000313" key="8">
    <source>
        <dbReference type="Proteomes" id="UP001310890"/>
    </source>
</evidence>
<dbReference type="InterPro" id="IPR018937">
    <property type="entry name" value="MMgT"/>
</dbReference>
<evidence type="ECO:0000256" key="5">
    <source>
        <dbReference type="ARBA" id="ARBA00023136"/>
    </source>
</evidence>
<dbReference type="Proteomes" id="UP001310890">
    <property type="component" value="Unassembled WGS sequence"/>
</dbReference>
<gene>
    <name evidence="7" type="ORF">LTR62_006089</name>
</gene>
<proteinExistence type="inferred from homology"/>
<keyword evidence="3" id="KW-0812">Transmembrane</keyword>
<name>A0AAN7TKC6_9PEZI</name>
<dbReference type="InterPro" id="IPR053279">
    <property type="entry name" value="EMC_subunit"/>
</dbReference>
<feature type="chain" id="PRO_5042895909" description="Magnesium transporter" evidence="6">
    <location>
        <begin position="20"/>
        <end position="142"/>
    </location>
</feature>
<comment type="caution">
    <text evidence="7">The sequence shown here is derived from an EMBL/GenBank/DDBJ whole genome shotgun (WGS) entry which is preliminary data.</text>
</comment>
<reference evidence="7" key="1">
    <citation type="submission" date="2023-08" db="EMBL/GenBank/DDBJ databases">
        <title>Black Yeasts Isolated from many extreme environments.</title>
        <authorList>
            <person name="Coleine C."/>
            <person name="Stajich J.E."/>
            <person name="Selbmann L."/>
        </authorList>
    </citation>
    <scope>NUCLEOTIDE SEQUENCE</scope>
    <source>
        <strain evidence="7">CCFEE 5401</strain>
    </source>
</reference>
<organism evidence="7 8">
    <name type="scientific">Meristemomyces frigidus</name>
    <dbReference type="NCBI Taxonomy" id="1508187"/>
    <lineage>
        <taxon>Eukaryota</taxon>
        <taxon>Fungi</taxon>
        <taxon>Dikarya</taxon>
        <taxon>Ascomycota</taxon>
        <taxon>Pezizomycotina</taxon>
        <taxon>Dothideomycetes</taxon>
        <taxon>Dothideomycetidae</taxon>
        <taxon>Mycosphaerellales</taxon>
        <taxon>Teratosphaeriaceae</taxon>
        <taxon>Meristemomyces</taxon>
    </lineage>
</organism>
<dbReference type="EMBL" id="JAVRRL010000050">
    <property type="protein sequence ID" value="KAK5110381.1"/>
    <property type="molecule type" value="Genomic_DNA"/>
</dbReference>
<accession>A0AAN7TKC6</accession>
<sequence>MAALATAVNLLGVLFLSHAIYSAYEHSLLPSSSYPAPPSALLPQSLDPKINLPIDITLETLFSVLVLCAGVVLSSAELKPIQWNVWAGRLERSAEAREITEVGVGGGNPYAGLDERAGFLDVRAARKGFREWSGEGGNGGKI</sequence>
<evidence type="ECO:0008006" key="9">
    <source>
        <dbReference type="Google" id="ProtNLM"/>
    </source>
</evidence>
<dbReference type="Pfam" id="PF10270">
    <property type="entry name" value="MMgT"/>
    <property type="match status" value="1"/>
</dbReference>
<comment type="similarity">
    <text evidence="2">Belongs to the membrane magnesium transporter (TC 1.A.67) family.</text>
</comment>
<protein>
    <recommendedName>
        <fullName evidence="9">Magnesium transporter</fullName>
    </recommendedName>
</protein>
<dbReference type="GO" id="GO:0072546">
    <property type="term" value="C:EMC complex"/>
    <property type="evidence" value="ECO:0007669"/>
    <property type="project" value="TreeGrafter"/>
</dbReference>
<feature type="signal peptide" evidence="6">
    <location>
        <begin position="1"/>
        <end position="19"/>
    </location>
</feature>
<comment type="subcellular location">
    <subcellularLocation>
        <location evidence="1">Endomembrane system</location>
        <topology evidence="1">Multi-pass membrane protein</topology>
    </subcellularLocation>
</comment>
<evidence type="ECO:0000256" key="6">
    <source>
        <dbReference type="SAM" id="SignalP"/>
    </source>
</evidence>
<dbReference type="PANTHER" id="PTHR28144">
    <property type="entry name" value="ER MEMBRANE PROTEIN COMPLEX SUBUNIT 5"/>
    <property type="match status" value="1"/>
</dbReference>
<evidence type="ECO:0000313" key="7">
    <source>
        <dbReference type="EMBL" id="KAK5110381.1"/>
    </source>
</evidence>
<keyword evidence="4" id="KW-1133">Transmembrane helix</keyword>
<evidence type="ECO:0000256" key="1">
    <source>
        <dbReference type="ARBA" id="ARBA00004127"/>
    </source>
</evidence>
<evidence type="ECO:0000256" key="4">
    <source>
        <dbReference type="ARBA" id="ARBA00022989"/>
    </source>
</evidence>
<dbReference type="PANTHER" id="PTHR28144:SF1">
    <property type="entry name" value="ER MEMBRANE PROTEIN COMPLEX SUBUNIT 5"/>
    <property type="match status" value="1"/>
</dbReference>
<evidence type="ECO:0000256" key="3">
    <source>
        <dbReference type="ARBA" id="ARBA00022692"/>
    </source>
</evidence>
<evidence type="ECO:0000256" key="2">
    <source>
        <dbReference type="ARBA" id="ARBA00006109"/>
    </source>
</evidence>
<keyword evidence="5" id="KW-0472">Membrane</keyword>
<keyword evidence="6" id="KW-0732">Signal</keyword>
<dbReference type="AlphaFoldDB" id="A0AAN7TKC6"/>
<dbReference type="GO" id="GO:0034975">
    <property type="term" value="P:protein folding in endoplasmic reticulum"/>
    <property type="evidence" value="ECO:0007669"/>
    <property type="project" value="TreeGrafter"/>
</dbReference>